<feature type="transmembrane region" description="Helical" evidence="2">
    <location>
        <begin position="101"/>
        <end position="122"/>
    </location>
</feature>
<feature type="transmembrane region" description="Helical" evidence="2">
    <location>
        <begin position="64"/>
        <end position="89"/>
    </location>
</feature>
<feature type="transmembrane region" description="Helical" evidence="2">
    <location>
        <begin position="664"/>
        <end position="686"/>
    </location>
</feature>
<dbReference type="AlphaFoldDB" id="A0A3N4K9E2"/>
<sequence>MYSRERSARGTMAKHNHTPVPTVDTDLPLPPPKDNVGGAGSAVPVFREPRVATWLKRTVNKLGYWQMSVLILGNIAILFAVAVLCYLWISVSRKSAEGKSVWEMIVFSGWILRVITLTSIIIRTAMTMQATVFCMVLASITLQRGGVLIQNAAAVSIYRFTNSGPHNMILPLFFAQRGWKSDIAMVMTALLSLTTVCSQFTSTILLMDLGQARIQTPTRKFDVAYGANENQSMLSGEFYVSSYTNSWTERPSNLPVFAEKTSENIVLHNRDNDGGLYATGSTIRAFLPLDKKDRDALAEYKGPAAIMDSRVLCMSPYIRELKYYEAGLSVINERGDNYTYPFIEATVGIDTFLEHQDELLSKGFLTSGVDNPARDIKFYCKTPRILSYPPPFYEWPLSLCSPVYPGLQSLNSSGERIFDDTFQYTWVVLNMTGYDTLWANSTVMNSTIVNATADAQSGGYGDSVDGEWTKFSFPSPDVETAETLDMSLSLCFSAVTSRNALITARANWNLTEPTLVKDADKVRYNSTLIRRFLGVETGTKDDLDHESRQIADLVNIDDDSSLLVTDNWITPSLVDELLNQYNFAAAAAMMCIWCSLDVSVHEGYINLFENTLRATTHPALAIQALLTSRALQIYEGRRTDLTTPDTALLNIIEPFQVPIRISGLSSILALIAFHILLMIYVIVLFFKIEGPTSLGQSWQAVAQLEGEETRETIEFAKKGTDIEVESWLTEKGIHKERMVIKKGAIMRKSLGPTGSYEEYRRAPHSDSMT</sequence>
<dbReference type="Proteomes" id="UP000277580">
    <property type="component" value="Unassembled WGS sequence"/>
</dbReference>
<name>A0A3N4K9E2_9PEZI</name>
<dbReference type="InParanoid" id="A0A3N4K9E2"/>
<dbReference type="EMBL" id="ML119194">
    <property type="protein sequence ID" value="RPB07144.1"/>
    <property type="molecule type" value="Genomic_DNA"/>
</dbReference>
<reference evidence="3 4" key="1">
    <citation type="journal article" date="2018" name="Nat. Ecol. Evol.">
        <title>Pezizomycetes genomes reveal the molecular basis of ectomycorrhizal truffle lifestyle.</title>
        <authorList>
            <person name="Murat C."/>
            <person name="Payen T."/>
            <person name="Noel B."/>
            <person name="Kuo A."/>
            <person name="Morin E."/>
            <person name="Chen J."/>
            <person name="Kohler A."/>
            <person name="Krizsan K."/>
            <person name="Balestrini R."/>
            <person name="Da Silva C."/>
            <person name="Montanini B."/>
            <person name="Hainaut M."/>
            <person name="Levati E."/>
            <person name="Barry K.W."/>
            <person name="Belfiori B."/>
            <person name="Cichocki N."/>
            <person name="Clum A."/>
            <person name="Dockter R.B."/>
            <person name="Fauchery L."/>
            <person name="Guy J."/>
            <person name="Iotti M."/>
            <person name="Le Tacon F."/>
            <person name="Lindquist E.A."/>
            <person name="Lipzen A."/>
            <person name="Malagnac F."/>
            <person name="Mello A."/>
            <person name="Molinier V."/>
            <person name="Miyauchi S."/>
            <person name="Poulain J."/>
            <person name="Riccioni C."/>
            <person name="Rubini A."/>
            <person name="Sitrit Y."/>
            <person name="Splivallo R."/>
            <person name="Traeger S."/>
            <person name="Wang M."/>
            <person name="Zifcakova L."/>
            <person name="Wipf D."/>
            <person name="Zambonelli A."/>
            <person name="Paolocci F."/>
            <person name="Nowrousian M."/>
            <person name="Ottonello S."/>
            <person name="Baldrian P."/>
            <person name="Spatafora J.W."/>
            <person name="Henrissat B."/>
            <person name="Nagy L.G."/>
            <person name="Aury J.M."/>
            <person name="Wincker P."/>
            <person name="Grigoriev I.V."/>
            <person name="Bonfante P."/>
            <person name="Martin F.M."/>
        </authorList>
    </citation>
    <scope>NUCLEOTIDE SEQUENCE [LARGE SCALE GENOMIC DNA]</scope>
    <source>
        <strain evidence="3 4">CCBAS932</strain>
    </source>
</reference>
<evidence type="ECO:0000313" key="3">
    <source>
        <dbReference type="EMBL" id="RPB07144.1"/>
    </source>
</evidence>
<evidence type="ECO:0000256" key="2">
    <source>
        <dbReference type="SAM" id="Phobius"/>
    </source>
</evidence>
<dbReference type="OrthoDB" id="5428040at2759"/>
<keyword evidence="2" id="KW-0812">Transmembrane</keyword>
<keyword evidence="2" id="KW-0472">Membrane</keyword>
<feature type="transmembrane region" description="Helical" evidence="2">
    <location>
        <begin position="183"/>
        <end position="207"/>
    </location>
</feature>
<proteinExistence type="predicted"/>
<organism evidence="3 4">
    <name type="scientific">Morchella conica CCBAS932</name>
    <dbReference type="NCBI Taxonomy" id="1392247"/>
    <lineage>
        <taxon>Eukaryota</taxon>
        <taxon>Fungi</taxon>
        <taxon>Dikarya</taxon>
        <taxon>Ascomycota</taxon>
        <taxon>Pezizomycotina</taxon>
        <taxon>Pezizomycetes</taxon>
        <taxon>Pezizales</taxon>
        <taxon>Morchellaceae</taxon>
        <taxon>Morchella</taxon>
    </lineage>
</organism>
<accession>A0A3N4K9E2</accession>
<gene>
    <name evidence="3" type="ORF">P167DRAFT_609662</name>
</gene>
<keyword evidence="2" id="KW-1133">Transmembrane helix</keyword>
<feature type="region of interest" description="Disordered" evidence="1">
    <location>
        <begin position="1"/>
        <end position="29"/>
    </location>
</feature>
<evidence type="ECO:0000313" key="4">
    <source>
        <dbReference type="Proteomes" id="UP000277580"/>
    </source>
</evidence>
<evidence type="ECO:0000256" key="1">
    <source>
        <dbReference type="SAM" id="MobiDB-lite"/>
    </source>
</evidence>
<keyword evidence="4" id="KW-1185">Reference proteome</keyword>
<protein>
    <submittedName>
        <fullName evidence="3">Uncharacterized protein</fullName>
    </submittedName>
</protein>